<feature type="domain" description="N-acetyltransferase" evidence="1">
    <location>
        <begin position="1"/>
        <end position="207"/>
    </location>
</feature>
<dbReference type="Pfam" id="PF00583">
    <property type="entry name" value="Acetyltransf_1"/>
    <property type="match status" value="1"/>
</dbReference>
<gene>
    <name evidence="2" type="ORF">B0T16DRAFT_112007</name>
</gene>
<comment type="caution">
    <text evidence="2">The sequence shown here is derived from an EMBL/GenBank/DDBJ whole genome shotgun (WGS) entry which is preliminary data.</text>
</comment>
<evidence type="ECO:0000313" key="3">
    <source>
        <dbReference type="Proteomes" id="UP001174936"/>
    </source>
</evidence>
<name>A0AA40CT13_9PEZI</name>
<proteinExistence type="predicted"/>
<dbReference type="CDD" id="cd04301">
    <property type="entry name" value="NAT_SF"/>
    <property type="match status" value="1"/>
</dbReference>
<dbReference type="Proteomes" id="UP001174936">
    <property type="component" value="Unassembled WGS sequence"/>
</dbReference>
<dbReference type="InterPro" id="IPR000182">
    <property type="entry name" value="GNAT_dom"/>
</dbReference>
<evidence type="ECO:0000259" key="1">
    <source>
        <dbReference type="PROSITE" id="PS51186"/>
    </source>
</evidence>
<dbReference type="AlphaFoldDB" id="A0AA40CT13"/>
<dbReference type="PROSITE" id="PS51186">
    <property type="entry name" value="GNAT"/>
    <property type="match status" value="1"/>
</dbReference>
<protein>
    <submittedName>
        <fullName evidence="2">Acyl-CoA N-acyltransferase</fullName>
    </submittedName>
</protein>
<dbReference type="InterPro" id="IPR052523">
    <property type="entry name" value="Trichothecene_AcTrans"/>
</dbReference>
<organism evidence="2 3">
    <name type="scientific">Cercophora newfieldiana</name>
    <dbReference type="NCBI Taxonomy" id="92897"/>
    <lineage>
        <taxon>Eukaryota</taxon>
        <taxon>Fungi</taxon>
        <taxon>Dikarya</taxon>
        <taxon>Ascomycota</taxon>
        <taxon>Pezizomycotina</taxon>
        <taxon>Sordariomycetes</taxon>
        <taxon>Sordariomycetidae</taxon>
        <taxon>Sordariales</taxon>
        <taxon>Lasiosphaeriaceae</taxon>
        <taxon>Cercophora</taxon>
    </lineage>
</organism>
<reference evidence="2" key="1">
    <citation type="submission" date="2023-06" db="EMBL/GenBank/DDBJ databases">
        <title>Genome-scale phylogeny and comparative genomics of the fungal order Sordariales.</title>
        <authorList>
            <consortium name="Lawrence Berkeley National Laboratory"/>
            <person name="Hensen N."/>
            <person name="Bonometti L."/>
            <person name="Westerberg I."/>
            <person name="Brannstrom I.O."/>
            <person name="Guillou S."/>
            <person name="Cros-Aarteil S."/>
            <person name="Calhoun S."/>
            <person name="Haridas S."/>
            <person name="Kuo A."/>
            <person name="Mondo S."/>
            <person name="Pangilinan J."/>
            <person name="Riley R."/>
            <person name="Labutti K."/>
            <person name="Andreopoulos B."/>
            <person name="Lipzen A."/>
            <person name="Chen C."/>
            <person name="Yanf M."/>
            <person name="Daum C."/>
            <person name="Ng V."/>
            <person name="Clum A."/>
            <person name="Steindorff A."/>
            <person name="Ohm R."/>
            <person name="Martin F."/>
            <person name="Silar P."/>
            <person name="Natvig D."/>
            <person name="Lalanne C."/>
            <person name="Gautier V."/>
            <person name="Ament-Velasquez S.L."/>
            <person name="Kruys A."/>
            <person name="Hutchinson M.I."/>
            <person name="Powell A.J."/>
            <person name="Barry K."/>
            <person name="Miller A.N."/>
            <person name="Grigoriev I.V."/>
            <person name="Debuchy R."/>
            <person name="Gladieux P."/>
            <person name="Thoren M.H."/>
            <person name="Johannesson H."/>
        </authorList>
    </citation>
    <scope>NUCLEOTIDE SEQUENCE</scope>
    <source>
        <strain evidence="2">SMH2532-1</strain>
    </source>
</reference>
<dbReference type="PANTHER" id="PTHR42791">
    <property type="entry name" value="GNAT FAMILY ACETYLTRANSFERASE"/>
    <property type="match status" value="1"/>
</dbReference>
<sequence>MSIRRAQPWDLEAMARIAVRAYGPLPSISFLLHTNKDHAPDFIERFFLRNYQMDLGSTAPTKLFMVLTIDAPVHDTPKQVVGFAVWRLRPDQSPRRHPIEVEVLGSEGSCFDPHRSQLTQLKMAEATSRHINNHMELVELAVDPDHRRRGHASLLCKHRMDIAVEDKVPIGVLATDDGPDLYQSLGFDVKEKFIIADQRPGMEEELEFWAFEWDPAGKEQA</sequence>
<accession>A0AA40CT13</accession>
<dbReference type="InterPro" id="IPR016181">
    <property type="entry name" value="Acyl_CoA_acyltransferase"/>
</dbReference>
<evidence type="ECO:0000313" key="2">
    <source>
        <dbReference type="EMBL" id="KAK0648034.1"/>
    </source>
</evidence>
<dbReference type="GO" id="GO:0016747">
    <property type="term" value="F:acyltransferase activity, transferring groups other than amino-acyl groups"/>
    <property type="evidence" value="ECO:0007669"/>
    <property type="project" value="InterPro"/>
</dbReference>
<keyword evidence="3" id="KW-1185">Reference proteome</keyword>
<dbReference type="EMBL" id="JAULSV010000003">
    <property type="protein sequence ID" value="KAK0648034.1"/>
    <property type="molecule type" value="Genomic_DNA"/>
</dbReference>
<dbReference type="Gene3D" id="3.40.630.30">
    <property type="match status" value="1"/>
</dbReference>
<dbReference type="PANTHER" id="PTHR42791:SF2">
    <property type="entry name" value="N-ACETYLTRANSFERASE DOMAIN-CONTAINING PROTEIN"/>
    <property type="match status" value="1"/>
</dbReference>
<dbReference type="SUPFAM" id="SSF55729">
    <property type="entry name" value="Acyl-CoA N-acyltransferases (Nat)"/>
    <property type="match status" value="1"/>
</dbReference>